<dbReference type="PANTHER" id="PTHR38705">
    <property type="entry name" value="PROTEIN RDS1"/>
    <property type="match status" value="1"/>
</dbReference>
<dbReference type="InterPro" id="IPR012347">
    <property type="entry name" value="Ferritin-like"/>
</dbReference>
<dbReference type="InterPro" id="IPR039254">
    <property type="entry name" value="Rds1"/>
</dbReference>
<dbReference type="Pfam" id="PF13668">
    <property type="entry name" value="Ferritin_2"/>
    <property type="match status" value="1"/>
</dbReference>
<dbReference type="STRING" id="98765.A0A2R6NQC2"/>
<keyword evidence="2" id="KW-1185">Reference proteome</keyword>
<dbReference type="PANTHER" id="PTHR38705:SF1">
    <property type="entry name" value="PROTEIN RDS1"/>
    <property type="match status" value="1"/>
</dbReference>
<dbReference type="Gene3D" id="1.20.1260.10">
    <property type="match status" value="1"/>
</dbReference>
<reference evidence="1 2" key="1">
    <citation type="submission" date="2018-02" db="EMBL/GenBank/DDBJ databases">
        <title>Genome sequence of the basidiomycete white-rot fungus Phlebia centrifuga.</title>
        <authorList>
            <person name="Granchi Z."/>
            <person name="Peng M."/>
            <person name="de Vries R.P."/>
            <person name="Hilden K."/>
            <person name="Makela M.R."/>
            <person name="Grigoriev I."/>
            <person name="Riley R."/>
        </authorList>
    </citation>
    <scope>NUCLEOTIDE SEQUENCE [LARGE SCALE GENOMIC DNA]</scope>
    <source>
        <strain evidence="1 2">FBCC195</strain>
    </source>
</reference>
<dbReference type="EMBL" id="MLYV02000961">
    <property type="protein sequence ID" value="PSR74729.1"/>
    <property type="molecule type" value="Genomic_DNA"/>
</dbReference>
<accession>A0A2R6NQC2</accession>
<comment type="caution">
    <text evidence="1">The sequence shown here is derived from an EMBL/GenBank/DDBJ whole genome shotgun (WGS) entry which is preliminary data.</text>
</comment>
<dbReference type="AlphaFoldDB" id="A0A2R6NQC2"/>
<dbReference type="InterPro" id="IPR009078">
    <property type="entry name" value="Ferritin-like_SF"/>
</dbReference>
<dbReference type="Proteomes" id="UP000186601">
    <property type="component" value="Unassembled WGS sequence"/>
</dbReference>
<name>A0A2R6NQC2_9APHY</name>
<sequence>MSAPHLAQRAGTQVTDTEVLQYALTLENLENAFYTEGLAKLDEQAFADAGYEPWVRARFEQIKGHEQTHVDALKAALGDQAVEPCTYTFPYNDPKSFAALSMALESVGASAYLGAASLISDKSTLTTAAFIVSCPDSNPKLPVTTLPKLAILPSTPQAKETVTFQFKREDIQAGDAQLFVAWFDGITVQYSDLNGNQAVVPEGLQGTVYGALVKSKEGAPTEQEILTGLVMFEIGFPSYATNT</sequence>
<proteinExistence type="predicted"/>
<protein>
    <submittedName>
        <fullName evidence="1">Uncharacterized protein</fullName>
    </submittedName>
</protein>
<dbReference type="OrthoDB" id="1001765at2759"/>
<organism evidence="1 2">
    <name type="scientific">Hermanssonia centrifuga</name>
    <dbReference type="NCBI Taxonomy" id="98765"/>
    <lineage>
        <taxon>Eukaryota</taxon>
        <taxon>Fungi</taxon>
        <taxon>Dikarya</taxon>
        <taxon>Basidiomycota</taxon>
        <taxon>Agaricomycotina</taxon>
        <taxon>Agaricomycetes</taxon>
        <taxon>Polyporales</taxon>
        <taxon>Meruliaceae</taxon>
        <taxon>Hermanssonia</taxon>
    </lineage>
</organism>
<gene>
    <name evidence="1" type="ORF">PHLCEN_2v9608</name>
</gene>
<dbReference type="SUPFAM" id="SSF47240">
    <property type="entry name" value="Ferritin-like"/>
    <property type="match status" value="1"/>
</dbReference>
<evidence type="ECO:0000313" key="1">
    <source>
        <dbReference type="EMBL" id="PSR74729.1"/>
    </source>
</evidence>
<evidence type="ECO:0000313" key="2">
    <source>
        <dbReference type="Proteomes" id="UP000186601"/>
    </source>
</evidence>